<evidence type="ECO:0000256" key="11">
    <source>
        <dbReference type="PIRSR" id="PIRSR000114-2"/>
    </source>
</evidence>
<feature type="binding site" evidence="11">
    <location>
        <begin position="246"/>
        <end position="247"/>
    </location>
    <ligand>
        <name>substrate</name>
    </ligand>
</feature>
<feature type="binding site" evidence="11">
    <location>
        <position position="99"/>
    </location>
    <ligand>
        <name>substrate</name>
    </ligand>
</feature>
<feature type="binding site" evidence="9">
    <location>
        <position position="245"/>
    </location>
    <ligand>
        <name>sn-glycerol 3-phosphate</name>
        <dbReference type="ChEBI" id="CHEBI:57597"/>
    </ligand>
</feature>
<dbReference type="InterPro" id="IPR036291">
    <property type="entry name" value="NAD(P)-bd_dom_sf"/>
</dbReference>
<evidence type="ECO:0000256" key="5">
    <source>
        <dbReference type="ARBA" id="ARBA00023027"/>
    </source>
</evidence>
<dbReference type="Pfam" id="PF01210">
    <property type="entry name" value="NAD_Gly3P_dh_N"/>
    <property type="match status" value="1"/>
</dbReference>
<feature type="binding site" evidence="9">
    <location>
        <position position="246"/>
    </location>
    <ligand>
        <name>NADPH</name>
        <dbReference type="ChEBI" id="CHEBI:57783"/>
    </ligand>
</feature>
<feature type="binding site" evidence="9">
    <location>
        <position position="127"/>
    </location>
    <ligand>
        <name>sn-glycerol 3-phosphate</name>
        <dbReference type="ChEBI" id="CHEBI:57597"/>
    </ligand>
</feature>
<keyword evidence="18" id="KW-1185">Reference proteome</keyword>
<dbReference type="UniPathway" id="UPA00940"/>
<evidence type="ECO:0000256" key="9">
    <source>
        <dbReference type="HAMAP-Rule" id="MF_00394"/>
    </source>
</evidence>
<dbReference type="PANTHER" id="PTHR11728:SF1">
    <property type="entry name" value="GLYCEROL-3-PHOSPHATE DEHYDROGENASE [NAD(+)] 2, CHLOROPLASTIC"/>
    <property type="match status" value="1"/>
</dbReference>
<dbReference type="GO" id="GO:0005975">
    <property type="term" value="P:carbohydrate metabolic process"/>
    <property type="evidence" value="ECO:0007669"/>
    <property type="project" value="InterPro"/>
</dbReference>
<feature type="binding site" evidence="12">
    <location>
        <position position="131"/>
    </location>
    <ligand>
        <name>NAD(+)</name>
        <dbReference type="ChEBI" id="CHEBI:57540"/>
    </ligand>
</feature>
<evidence type="ECO:0000256" key="14">
    <source>
        <dbReference type="RuleBase" id="RU000439"/>
    </source>
</evidence>
<dbReference type="eggNOG" id="COG0240">
    <property type="taxonomic scope" value="Bacteria"/>
</dbReference>
<dbReference type="SUPFAM" id="SSF48179">
    <property type="entry name" value="6-phosphogluconate dehydrogenase C-terminal domain-like"/>
    <property type="match status" value="1"/>
</dbReference>
<gene>
    <name evidence="9 17" type="primary">gpsA</name>
    <name evidence="17" type="ordered locus">HTH_0831</name>
</gene>
<dbReference type="GO" id="GO:0141153">
    <property type="term" value="F:glycerol-3-phosphate dehydrogenase (NADP+) activity"/>
    <property type="evidence" value="ECO:0007669"/>
    <property type="project" value="RHEA"/>
</dbReference>
<dbReference type="PIRSF" id="PIRSF000114">
    <property type="entry name" value="Glycerol-3-P_dh"/>
    <property type="match status" value="1"/>
</dbReference>
<keyword evidence="9" id="KW-0547">Nucleotide-binding</keyword>
<keyword evidence="3 9" id="KW-0521">NADP</keyword>
<evidence type="ECO:0000256" key="4">
    <source>
        <dbReference type="ARBA" id="ARBA00023002"/>
    </source>
</evidence>
<feature type="binding site" evidence="9">
    <location>
        <position position="131"/>
    </location>
    <ligand>
        <name>NADPH</name>
        <dbReference type="ChEBI" id="CHEBI:57783"/>
    </ligand>
</feature>
<dbReference type="AlphaFoldDB" id="D3DHI9"/>
<name>D3DHI9_HYDTT</name>
<dbReference type="Gene3D" id="3.40.50.720">
    <property type="entry name" value="NAD(P)-binding Rossmann-like Domain"/>
    <property type="match status" value="1"/>
</dbReference>
<dbReference type="OrthoDB" id="9812273at2"/>
<dbReference type="GO" id="GO:0046167">
    <property type="term" value="P:glycerol-3-phosphate biosynthetic process"/>
    <property type="evidence" value="ECO:0007669"/>
    <property type="project" value="UniProtKB-UniRule"/>
</dbReference>
<dbReference type="PATRIC" id="fig|608538.5.peg.844"/>
<proteinExistence type="inferred from homology"/>
<evidence type="ECO:0000256" key="13">
    <source>
        <dbReference type="RuleBase" id="RU000437"/>
    </source>
</evidence>
<comment type="function">
    <text evidence="9">Catalyzes the reduction of the glycolytic intermediate dihydroxyacetone phosphate (DHAP) to sn-glycerol 3-phosphate (G3P), the key precursor for phospholipid synthesis.</text>
</comment>
<dbReference type="Proteomes" id="UP000002574">
    <property type="component" value="Chromosome"/>
</dbReference>
<dbReference type="PANTHER" id="PTHR11728">
    <property type="entry name" value="GLYCEROL-3-PHOSPHATE DEHYDROGENASE"/>
    <property type="match status" value="1"/>
</dbReference>
<feature type="domain" description="Glycerol-3-phosphate dehydrogenase NAD-dependent N-terminal" evidence="15">
    <location>
        <begin position="3"/>
        <end position="150"/>
    </location>
</feature>
<dbReference type="EC" id="1.1.1.94" evidence="9"/>
<dbReference type="KEGG" id="hth:HTH_0831"/>
<dbReference type="InterPro" id="IPR006168">
    <property type="entry name" value="G3P_DH_NAD-dep"/>
</dbReference>
<dbReference type="STRING" id="608538.HTH_0831"/>
<dbReference type="GO" id="GO:0141152">
    <property type="term" value="F:glycerol-3-phosphate dehydrogenase (NAD+) activity"/>
    <property type="evidence" value="ECO:0007669"/>
    <property type="project" value="RHEA"/>
</dbReference>
<dbReference type="GO" id="GO:0046168">
    <property type="term" value="P:glycerol-3-phosphate catabolic process"/>
    <property type="evidence" value="ECO:0007669"/>
    <property type="project" value="InterPro"/>
</dbReference>
<evidence type="ECO:0000313" key="17">
    <source>
        <dbReference type="EMBL" id="BAI69291.1"/>
    </source>
</evidence>
<feature type="binding site" evidence="9">
    <location>
        <position position="31"/>
    </location>
    <ligand>
        <name>NADPH</name>
        <dbReference type="ChEBI" id="CHEBI:57783"/>
    </ligand>
</feature>
<evidence type="ECO:0000256" key="12">
    <source>
        <dbReference type="PIRSR" id="PIRSR000114-3"/>
    </source>
</evidence>
<dbReference type="FunFam" id="1.10.1040.10:FF:000001">
    <property type="entry name" value="Glycerol-3-phosphate dehydrogenase [NAD(P)+]"/>
    <property type="match status" value="1"/>
</dbReference>
<comment type="subcellular location">
    <subcellularLocation>
        <location evidence="9">Cytoplasm</location>
    </subcellularLocation>
</comment>
<keyword evidence="5 9" id="KW-0520">NAD</keyword>
<feature type="binding site" evidence="9">
    <location>
        <position position="129"/>
    </location>
    <ligand>
        <name>sn-glycerol 3-phosphate</name>
        <dbReference type="ChEBI" id="CHEBI:57597"/>
    </ligand>
</feature>
<keyword evidence="2 9" id="KW-0444">Lipid biosynthesis</keyword>
<feature type="binding site" evidence="12">
    <location>
        <position position="246"/>
    </location>
    <ligand>
        <name>NAD(+)</name>
        <dbReference type="ChEBI" id="CHEBI:57540"/>
    </ligand>
</feature>
<dbReference type="GO" id="GO:0006650">
    <property type="term" value="P:glycerophospholipid metabolic process"/>
    <property type="evidence" value="ECO:0007669"/>
    <property type="project" value="UniProtKB-UniRule"/>
</dbReference>
<dbReference type="GO" id="GO:0005829">
    <property type="term" value="C:cytosol"/>
    <property type="evidence" value="ECO:0007669"/>
    <property type="project" value="TreeGrafter"/>
</dbReference>
<dbReference type="InterPro" id="IPR006109">
    <property type="entry name" value="G3P_DH_NAD-dep_C"/>
</dbReference>
<dbReference type="EMBL" id="AP011112">
    <property type="protein sequence ID" value="BAI69291.1"/>
    <property type="molecule type" value="Genomic_DNA"/>
</dbReference>
<dbReference type="GO" id="GO:0051287">
    <property type="term" value="F:NAD binding"/>
    <property type="evidence" value="ECO:0007669"/>
    <property type="project" value="InterPro"/>
</dbReference>
<dbReference type="InterPro" id="IPR008927">
    <property type="entry name" value="6-PGluconate_DH-like_C_sf"/>
</dbReference>
<feature type="binding site" evidence="9">
    <location>
        <position position="11"/>
    </location>
    <ligand>
        <name>NADPH</name>
        <dbReference type="ChEBI" id="CHEBI:57783"/>
    </ligand>
</feature>
<feature type="domain" description="Glycerol-3-phosphate dehydrogenase NAD-dependent C-terminal" evidence="16">
    <location>
        <begin position="171"/>
        <end position="312"/>
    </location>
</feature>
<comment type="similarity">
    <text evidence="1 9 13">Belongs to the NAD-dependent glycerol-3-phosphate dehydrogenase family.</text>
</comment>
<keyword evidence="8 9" id="KW-1208">Phospholipid metabolism</keyword>
<dbReference type="InterPro" id="IPR011128">
    <property type="entry name" value="G3P_DH_NAD-dep_N"/>
</dbReference>
<feature type="binding site" evidence="9">
    <location>
        <position position="247"/>
    </location>
    <ligand>
        <name>sn-glycerol 3-phosphate</name>
        <dbReference type="ChEBI" id="CHEBI:57597"/>
    </ligand>
</feature>
<dbReference type="HAMAP" id="MF_00394">
    <property type="entry name" value="NAD_Glyc3P_dehydrog"/>
    <property type="match status" value="1"/>
</dbReference>
<comment type="catalytic activity">
    <reaction evidence="9 14">
        <text>sn-glycerol 3-phosphate + NADP(+) = dihydroxyacetone phosphate + NADPH + H(+)</text>
        <dbReference type="Rhea" id="RHEA:11096"/>
        <dbReference type="ChEBI" id="CHEBI:15378"/>
        <dbReference type="ChEBI" id="CHEBI:57597"/>
        <dbReference type="ChEBI" id="CHEBI:57642"/>
        <dbReference type="ChEBI" id="CHEBI:57783"/>
        <dbReference type="ChEBI" id="CHEBI:58349"/>
        <dbReference type="EC" id="1.1.1.94"/>
    </reaction>
</comment>
<dbReference type="Pfam" id="PF07479">
    <property type="entry name" value="NAD_Gly3P_dh_C"/>
    <property type="match status" value="1"/>
</dbReference>
<comment type="pathway">
    <text evidence="9">Membrane lipid metabolism; glycerophospholipid metabolism.</text>
</comment>
<feature type="binding site" evidence="12">
    <location>
        <begin position="7"/>
        <end position="12"/>
    </location>
    <ligand>
        <name>NAD(+)</name>
        <dbReference type="ChEBI" id="CHEBI:57540"/>
    </ligand>
</feature>
<reference evidence="17 18" key="1">
    <citation type="journal article" date="2010" name="J. Bacteriol.">
        <title>Complete genome sequence of the thermophilic, obligately chemolithoautotrophic hydrogen-oxidizing bacterium Hydrogenobacter thermophilus TK-6.</title>
        <authorList>
            <person name="Arai H."/>
            <person name="Kanbe H."/>
            <person name="Ishii M."/>
            <person name="Igarashi Y."/>
        </authorList>
    </citation>
    <scope>NUCLEOTIDE SEQUENCE [LARGE SCALE GENOMIC DNA]</scope>
    <source>
        <strain evidence="18">DSM 6534 / IAM 12695 / TK-6 [Tokyo]</strain>
    </source>
</reference>
<feature type="binding site" evidence="9">
    <location>
        <position position="235"/>
    </location>
    <ligand>
        <name>sn-glycerol 3-phosphate</name>
        <dbReference type="ChEBI" id="CHEBI:57597"/>
    </ligand>
</feature>
<feature type="binding site" evidence="9">
    <location>
        <position position="182"/>
    </location>
    <ligand>
        <name>sn-glycerol 3-phosphate</name>
        <dbReference type="ChEBI" id="CHEBI:57597"/>
    </ligand>
</feature>
<feature type="binding site" evidence="9">
    <location>
        <position position="246"/>
    </location>
    <ligand>
        <name>sn-glycerol 3-phosphate</name>
        <dbReference type="ChEBI" id="CHEBI:57597"/>
    </ligand>
</feature>
<keyword evidence="6 9" id="KW-0443">Lipid metabolism</keyword>
<dbReference type="KEGG" id="hte:Hydth_0831"/>
<evidence type="ECO:0000256" key="10">
    <source>
        <dbReference type="PIRSR" id="PIRSR000114-1"/>
    </source>
</evidence>
<evidence type="ECO:0000259" key="15">
    <source>
        <dbReference type="Pfam" id="PF01210"/>
    </source>
</evidence>
<dbReference type="RefSeq" id="WP_012963472.1">
    <property type="nucleotide sequence ID" value="NC_013799.1"/>
</dbReference>
<feature type="binding site" evidence="9">
    <location>
        <position position="99"/>
    </location>
    <ligand>
        <name>NADPH</name>
        <dbReference type="ChEBI" id="CHEBI:57783"/>
    </ligand>
</feature>
<feature type="binding site" evidence="9">
    <location>
        <position position="270"/>
    </location>
    <ligand>
        <name>NADPH</name>
        <dbReference type="ChEBI" id="CHEBI:57783"/>
    </ligand>
</feature>
<organism evidence="17 18">
    <name type="scientific">Hydrogenobacter thermophilus (strain DSM 6534 / IAM 12695 / TK-6)</name>
    <dbReference type="NCBI Taxonomy" id="608538"/>
    <lineage>
        <taxon>Bacteria</taxon>
        <taxon>Pseudomonadati</taxon>
        <taxon>Aquificota</taxon>
        <taxon>Aquificia</taxon>
        <taxon>Aquificales</taxon>
        <taxon>Aquificaceae</taxon>
        <taxon>Hydrogenobacter</taxon>
    </lineage>
</organism>
<feature type="active site" description="Proton acceptor" evidence="9 10">
    <location>
        <position position="182"/>
    </location>
</feature>
<dbReference type="PRINTS" id="PR00077">
    <property type="entry name" value="GPDHDRGNASE"/>
</dbReference>
<feature type="binding site" evidence="9">
    <location>
        <position position="99"/>
    </location>
    <ligand>
        <name>sn-glycerol 3-phosphate</name>
        <dbReference type="ChEBI" id="CHEBI:57597"/>
    </ligand>
</feature>
<feature type="binding site" evidence="9">
    <location>
        <position position="46"/>
    </location>
    <ligand>
        <name>NADPH</name>
        <dbReference type="ChEBI" id="CHEBI:57783"/>
    </ligand>
</feature>
<evidence type="ECO:0000256" key="8">
    <source>
        <dbReference type="ARBA" id="ARBA00023264"/>
    </source>
</evidence>
<evidence type="ECO:0000313" key="18">
    <source>
        <dbReference type="Proteomes" id="UP000002574"/>
    </source>
</evidence>
<dbReference type="SUPFAM" id="SSF51735">
    <property type="entry name" value="NAD(P)-binding Rossmann-fold domains"/>
    <property type="match status" value="1"/>
</dbReference>
<keyword evidence="7 9" id="KW-0594">Phospholipid biosynthesis</keyword>
<protein>
    <recommendedName>
        <fullName evidence="9">Glycerol-3-phosphate dehydrogenase [NAD(P)+]</fullName>
        <ecNumber evidence="9">1.1.1.94</ecNumber>
    </recommendedName>
    <alternativeName>
        <fullName evidence="9">NAD(P)(+)-dependent glycerol-3-phosphate dehydrogenase</fullName>
    </alternativeName>
    <alternativeName>
        <fullName evidence="9">NAD(P)H-dependent dihydroxyacetone-phosphate reductase</fullName>
    </alternativeName>
</protein>
<dbReference type="Gene3D" id="1.10.1040.10">
    <property type="entry name" value="N-(1-d-carboxylethyl)-l-norvaline Dehydrogenase, domain 2"/>
    <property type="match status" value="1"/>
</dbReference>
<dbReference type="NCBIfam" id="NF000942">
    <property type="entry name" value="PRK00094.1-4"/>
    <property type="match status" value="1"/>
</dbReference>
<keyword evidence="9" id="KW-0963">Cytoplasm</keyword>
<evidence type="ECO:0000256" key="3">
    <source>
        <dbReference type="ARBA" id="ARBA00022857"/>
    </source>
</evidence>
<evidence type="ECO:0000256" key="1">
    <source>
        <dbReference type="ARBA" id="ARBA00011009"/>
    </source>
</evidence>
<comment type="caution">
    <text evidence="9">Lacks conserved residue(s) required for the propagation of feature annotation.</text>
</comment>
<sequence>MKLSILGGGRWGVALSLHLGRLNHQVLVYDRNQDIVREINRGNHPYMKDIKLKGVEATTSLEDIEHYSDYVIIALPVQAIRGVIQSLDLSQKMVISASKGLEIGTYKRVSQIVREVHSSAQVFSLSGPSFASEVSKGLPTALVLAGEDTDQMRKIRDAFFSENFRIYLSTDIVGVELGGALKNVVAIACGISDGLGYGENARASLITRGLAEMVRIGVKLGAKRETFYGLSGMGDLFLTASSPQSRNRTFGFLIGKGKSAQMAFKEIGQVVEGAYTVRAVKKLSEELSIYAPISCAVYEVIIENKNIQEVVKSLLLRPPKEEFEVL</sequence>
<evidence type="ECO:0000256" key="2">
    <source>
        <dbReference type="ARBA" id="ARBA00022516"/>
    </source>
</evidence>
<feature type="binding site" evidence="9">
    <location>
        <position position="272"/>
    </location>
    <ligand>
        <name>NADPH</name>
        <dbReference type="ChEBI" id="CHEBI:57783"/>
    </ligand>
</feature>
<evidence type="ECO:0000256" key="6">
    <source>
        <dbReference type="ARBA" id="ARBA00023098"/>
    </source>
</evidence>
<dbReference type="GO" id="GO:0008654">
    <property type="term" value="P:phospholipid biosynthetic process"/>
    <property type="evidence" value="ECO:0007669"/>
    <property type="project" value="UniProtKB-KW"/>
</dbReference>
<comment type="catalytic activity">
    <reaction evidence="9">
        <text>sn-glycerol 3-phosphate + NAD(+) = dihydroxyacetone phosphate + NADH + H(+)</text>
        <dbReference type="Rhea" id="RHEA:11092"/>
        <dbReference type="ChEBI" id="CHEBI:15378"/>
        <dbReference type="ChEBI" id="CHEBI:57540"/>
        <dbReference type="ChEBI" id="CHEBI:57597"/>
        <dbReference type="ChEBI" id="CHEBI:57642"/>
        <dbReference type="ChEBI" id="CHEBI:57945"/>
        <dbReference type="EC" id="1.1.1.94"/>
    </reaction>
</comment>
<evidence type="ECO:0000259" key="16">
    <source>
        <dbReference type="Pfam" id="PF07479"/>
    </source>
</evidence>
<dbReference type="NCBIfam" id="NF000940">
    <property type="entry name" value="PRK00094.1-2"/>
    <property type="match status" value="1"/>
</dbReference>
<keyword evidence="4 9" id="KW-0560">Oxidoreductase</keyword>
<accession>D3DHI9</accession>
<dbReference type="PROSITE" id="PS00957">
    <property type="entry name" value="NAD_G3PDH"/>
    <property type="match status" value="1"/>
</dbReference>
<evidence type="ECO:0000256" key="7">
    <source>
        <dbReference type="ARBA" id="ARBA00023209"/>
    </source>
</evidence>
<dbReference type="InterPro" id="IPR013328">
    <property type="entry name" value="6PGD_dom2"/>
</dbReference>